<dbReference type="Proteomes" id="UP000050741">
    <property type="component" value="Unassembled WGS sequence"/>
</dbReference>
<keyword evidence="7" id="KW-1185">Reference proteome</keyword>
<dbReference type="SUPFAM" id="SSF81321">
    <property type="entry name" value="Family A G protein-coupled receptor-like"/>
    <property type="match status" value="1"/>
</dbReference>
<feature type="transmembrane region" description="Helical" evidence="5">
    <location>
        <begin position="276"/>
        <end position="298"/>
    </location>
</feature>
<dbReference type="InterPro" id="IPR019424">
    <property type="entry name" value="7TM_GPCR_Srsx"/>
</dbReference>
<proteinExistence type="predicted"/>
<feature type="transmembrane region" description="Helical" evidence="5">
    <location>
        <begin position="143"/>
        <end position="166"/>
    </location>
</feature>
<dbReference type="SMART" id="SM01381">
    <property type="entry name" value="7TM_GPCR_Srsx"/>
    <property type="match status" value="1"/>
</dbReference>
<dbReference type="Pfam" id="PF10320">
    <property type="entry name" value="7TM_GPCR_Srsx"/>
    <property type="match status" value="1"/>
</dbReference>
<keyword evidence="3 5" id="KW-1133">Transmembrane helix</keyword>
<accession>A0A183BHV5</accession>
<evidence type="ECO:0000259" key="6">
    <source>
        <dbReference type="PROSITE" id="PS50262"/>
    </source>
</evidence>
<reference evidence="7" key="1">
    <citation type="submission" date="2014-05" db="EMBL/GenBank/DDBJ databases">
        <title>The genome and life-stage specific transcriptomes of Globodera pallida elucidate key aspects of plant parasitism by a cyst nematode.</title>
        <authorList>
            <person name="Cotton J.A."/>
            <person name="Lilley C.J."/>
            <person name="Jones L.M."/>
            <person name="Kikuchi T."/>
            <person name="Reid A.J."/>
            <person name="Thorpe P."/>
            <person name="Tsai I.J."/>
            <person name="Beasley H."/>
            <person name="Blok V."/>
            <person name="Cock P.J.A."/>
            <person name="Van den Akker S.E."/>
            <person name="Holroyd N."/>
            <person name="Hunt M."/>
            <person name="Mantelin S."/>
            <person name="Naghra H."/>
            <person name="Pain A."/>
            <person name="Palomares-Rius J.E."/>
            <person name="Zarowiecki M."/>
            <person name="Berriman M."/>
            <person name="Jones J.T."/>
            <person name="Urwin P.E."/>
        </authorList>
    </citation>
    <scope>NUCLEOTIDE SEQUENCE [LARGE SCALE GENOMIC DNA]</scope>
    <source>
        <strain evidence="7">Lindley</strain>
    </source>
</reference>
<evidence type="ECO:0000256" key="3">
    <source>
        <dbReference type="ARBA" id="ARBA00022989"/>
    </source>
</evidence>
<dbReference type="AlphaFoldDB" id="A0A183BHV5"/>
<dbReference type="WBParaSite" id="GPLIN_000018300">
    <property type="protein sequence ID" value="GPLIN_000018300"/>
    <property type="gene ID" value="GPLIN_000018300"/>
</dbReference>
<keyword evidence="2 5" id="KW-0812">Transmembrane</keyword>
<dbReference type="PANTHER" id="PTHR23360">
    <property type="entry name" value="G-PROTEIN COUPLED RECEPTORS FAMILY 1 PROFILE DOMAIN-CONTAINING PROTEIN-RELATED"/>
    <property type="match status" value="1"/>
</dbReference>
<evidence type="ECO:0000256" key="1">
    <source>
        <dbReference type="ARBA" id="ARBA00004370"/>
    </source>
</evidence>
<dbReference type="PANTHER" id="PTHR23360:SF5">
    <property type="entry name" value="G-PROTEIN COUPLED RECEPTORS FAMILY 1 PROFILE DOMAIN-CONTAINING PROTEIN"/>
    <property type="match status" value="1"/>
</dbReference>
<sequence length="325" mass="36750">MATNFTAIDFESIRNEVYNKFAEERPCWTLVVFASIYTFVASVGIVMNFLVLFVTIRTKELNGSANKLLAIYSLFEMVHQSGHFLFVYTVFSGHYLVAFPIAVRILSPSFFAFGCTTLLLFFTSIDRLLYVIFPLRTAQYDNAIICCVVLPIAGMFGAFYAGSLYLNCGSFDDQLIIGTTTDIGAIAFIQSKNLMKLLYEIVTIILLATIIIYALIAILLHFKKAPSNSNSNQFNMRIFRSLFIIVSVNISGYFVIDFYISAIALNMELPMSLWKWNQITCIVLNVSAASNAPILYLSSLEYRKAFRKELVPFIKIFSRNSVHPH</sequence>
<dbReference type="InterPro" id="IPR000276">
    <property type="entry name" value="GPCR_Rhodpsn"/>
</dbReference>
<reference evidence="8" key="2">
    <citation type="submission" date="2016-06" db="UniProtKB">
        <authorList>
            <consortium name="WormBaseParasite"/>
        </authorList>
    </citation>
    <scope>IDENTIFICATION</scope>
</reference>
<dbReference type="Gene3D" id="1.20.1070.10">
    <property type="entry name" value="Rhodopsin 7-helix transmembrane proteins"/>
    <property type="match status" value="1"/>
</dbReference>
<feature type="transmembrane region" description="Helical" evidence="5">
    <location>
        <begin position="97"/>
        <end position="122"/>
    </location>
</feature>
<organism evidence="7 8">
    <name type="scientific">Globodera pallida</name>
    <name type="common">Potato cyst nematode worm</name>
    <name type="synonym">Heterodera pallida</name>
    <dbReference type="NCBI Taxonomy" id="36090"/>
    <lineage>
        <taxon>Eukaryota</taxon>
        <taxon>Metazoa</taxon>
        <taxon>Ecdysozoa</taxon>
        <taxon>Nematoda</taxon>
        <taxon>Chromadorea</taxon>
        <taxon>Rhabditida</taxon>
        <taxon>Tylenchina</taxon>
        <taxon>Tylenchomorpha</taxon>
        <taxon>Tylenchoidea</taxon>
        <taxon>Heteroderidae</taxon>
        <taxon>Heteroderinae</taxon>
        <taxon>Globodera</taxon>
    </lineage>
</organism>
<evidence type="ECO:0000256" key="4">
    <source>
        <dbReference type="ARBA" id="ARBA00023136"/>
    </source>
</evidence>
<keyword evidence="4 5" id="KW-0472">Membrane</keyword>
<evidence type="ECO:0000256" key="2">
    <source>
        <dbReference type="ARBA" id="ARBA00022692"/>
    </source>
</evidence>
<dbReference type="PROSITE" id="PS50262">
    <property type="entry name" value="G_PROTEIN_RECEP_F1_2"/>
    <property type="match status" value="1"/>
</dbReference>
<feature type="transmembrane region" description="Helical" evidence="5">
    <location>
        <begin position="201"/>
        <end position="222"/>
    </location>
</feature>
<evidence type="ECO:0000313" key="8">
    <source>
        <dbReference type="WBParaSite" id="GPLIN_000018300"/>
    </source>
</evidence>
<dbReference type="GO" id="GO:0004930">
    <property type="term" value="F:G protein-coupled receptor activity"/>
    <property type="evidence" value="ECO:0007669"/>
    <property type="project" value="InterPro"/>
</dbReference>
<name>A0A183BHV5_GLOPA</name>
<dbReference type="InterPro" id="IPR017452">
    <property type="entry name" value="GPCR_Rhodpsn_7TM"/>
</dbReference>
<protein>
    <submittedName>
        <fullName evidence="8">G_PROTEIN_RECEP_F1_2 domain-containing protein</fullName>
    </submittedName>
</protein>
<evidence type="ECO:0000313" key="7">
    <source>
        <dbReference type="Proteomes" id="UP000050741"/>
    </source>
</evidence>
<feature type="transmembrane region" description="Helical" evidence="5">
    <location>
        <begin position="242"/>
        <end position="264"/>
    </location>
</feature>
<dbReference type="GO" id="GO:0016020">
    <property type="term" value="C:membrane"/>
    <property type="evidence" value="ECO:0007669"/>
    <property type="project" value="UniProtKB-SubCell"/>
</dbReference>
<feature type="domain" description="G-protein coupled receptors family 1 profile" evidence="6">
    <location>
        <begin position="47"/>
        <end position="296"/>
    </location>
</feature>
<comment type="subcellular location">
    <subcellularLocation>
        <location evidence="1">Membrane</location>
    </subcellularLocation>
</comment>
<feature type="transmembrane region" description="Helical" evidence="5">
    <location>
        <begin position="28"/>
        <end position="56"/>
    </location>
</feature>
<evidence type="ECO:0000256" key="5">
    <source>
        <dbReference type="SAM" id="Phobius"/>
    </source>
</evidence>
<dbReference type="InterPro" id="IPR047130">
    <property type="entry name" value="7TM_GPCR_Srsx_nematod"/>
</dbReference>